<dbReference type="EMBL" id="VBOT01000045">
    <property type="protein sequence ID" value="TMQ52102.1"/>
    <property type="molecule type" value="Genomic_DNA"/>
</dbReference>
<accession>A0A538SL67</accession>
<evidence type="ECO:0000259" key="2">
    <source>
        <dbReference type="SMART" id="SM00226"/>
    </source>
</evidence>
<reference evidence="3 4" key="1">
    <citation type="journal article" date="2019" name="Nat. Microbiol.">
        <title>Mediterranean grassland soil C-N compound turnover is dependent on rainfall and depth, and is mediated by genomically divergent microorganisms.</title>
        <authorList>
            <person name="Diamond S."/>
            <person name="Andeer P.F."/>
            <person name="Li Z."/>
            <person name="Crits-Christoph A."/>
            <person name="Burstein D."/>
            <person name="Anantharaman K."/>
            <person name="Lane K.R."/>
            <person name="Thomas B.C."/>
            <person name="Pan C."/>
            <person name="Northen T.R."/>
            <person name="Banfield J.F."/>
        </authorList>
    </citation>
    <scope>NUCLEOTIDE SEQUENCE [LARGE SCALE GENOMIC DNA]</scope>
    <source>
        <strain evidence="3">WS_3</strain>
    </source>
</reference>
<dbReference type="GO" id="GO:0046685">
    <property type="term" value="P:response to arsenic-containing substance"/>
    <property type="evidence" value="ECO:0007669"/>
    <property type="project" value="UniProtKB-KW"/>
</dbReference>
<dbReference type="InterPro" id="IPR036196">
    <property type="entry name" value="Ptyr_pPase_sf"/>
</dbReference>
<keyword evidence="1" id="KW-0059">Arsenical resistance</keyword>
<protein>
    <submittedName>
        <fullName evidence="3">Arsenate reductase ArsC</fullName>
    </submittedName>
</protein>
<dbReference type="PANTHER" id="PTHR43428:SF1">
    <property type="entry name" value="ARSENATE REDUCTASE"/>
    <property type="match status" value="1"/>
</dbReference>
<dbReference type="SMART" id="SM00226">
    <property type="entry name" value="LMWPc"/>
    <property type="match status" value="1"/>
</dbReference>
<feature type="domain" description="Phosphotyrosine protein phosphatase I" evidence="2">
    <location>
        <begin position="16"/>
        <end position="147"/>
    </location>
</feature>
<dbReference type="AlphaFoldDB" id="A0A538SL67"/>
<sequence>MSESQPPAAFITAPPRRVLFMCVHNSARSQIAEGFAHATAPRGADVWSAGTRPGLLHPLAVQVMQEVGIDISAQRSKHLDDVPWREADTVVTLCEAGELECPVVPAAVRRVHWPLPDPSAAPEARQLEAFREAREEIRWRISSLWPRGD</sequence>
<organism evidence="3 4">
    <name type="scientific">Eiseniibacteriota bacterium</name>
    <dbReference type="NCBI Taxonomy" id="2212470"/>
    <lineage>
        <taxon>Bacteria</taxon>
        <taxon>Candidatus Eiseniibacteriota</taxon>
    </lineage>
</organism>
<dbReference type="SUPFAM" id="SSF52788">
    <property type="entry name" value="Phosphotyrosine protein phosphatases I"/>
    <property type="match status" value="1"/>
</dbReference>
<dbReference type="Pfam" id="PF01451">
    <property type="entry name" value="LMWPc"/>
    <property type="match status" value="1"/>
</dbReference>
<dbReference type="InterPro" id="IPR023485">
    <property type="entry name" value="Ptyr_pPase"/>
</dbReference>
<comment type="caution">
    <text evidence="3">The sequence shown here is derived from an EMBL/GenBank/DDBJ whole genome shotgun (WGS) entry which is preliminary data.</text>
</comment>
<gene>
    <name evidence="3" type="ORF">E6K73_03855</name>
</gene>
<dbReference type="Proteomes" id="UP000320184">
    <property type="component" value="Unassembled WGS sequence"/>
</dbReference>
<dbReference type="Gene3D" id="3.40.50.2300">
    <property type="match status" value="1"/>
</dbReference>
<evidence type="ECO:0000313" key="4">
    <source>
        <dbReference type="Proteomes" id="UP000320184"/>
    </source>
</evidence>
<dbReference type="PANTHER" id="PTHR43428">
    <property type="entry name" value="ARSENATE REDUCTASE"/>
    <property type="match status" value="1"/>
</dbReference>
<dbReference type="CDD" id="cd16345">
    <property type="entry name" value="LMWP_ArsC"/>
    <property type="match status" value="1"/>
</dbReference>
<name>A0A538SL67_UNCEI</name>
<proteinExistence type="predicted"/>
<evidence type="ECO:0000313" key="3">
    <source>
        <dbReference type="EMBL" id="TMQ52102.1"/>
    </source>
</evidence>
<evidence type="ECO:0000256" key="1">
    <source>
        <dbReference type="ARBA" id="ARBA00022849"/>
    </source>
</evidence>